<sequence length="267" mass="28909">MLHFVRIALAVVSVFYGHGAASASTTGEAETLDCLADMNEVRTAAGLAQFKEPSNDTQKLPPHTTPKTAKGGDSAEAKKLEGTFAYFPGSKDCKAAVQYWKDGFSLFNNKLPPTYTAPNEPDVYTDRAVSFVALYNPQASPVASCAFVTCTTASDFAASALSRSDERRALRRLQGEEEPITAVICLTSPKALIPEAAPFKEDEWQKIVHAIVGTEEGTGASPVEPHQTRSLPEVALKEEPCAVACLDVLSVKEEFNLNTLKTFEIYW</sequence>
<feature type="region of interest" description="Disordered" evidence="1">
    <location>
        <begin position="51"/>
        <end position="75"/>
    </location>
</feature>
<dbReference type="Pfam" id="PF11054">
    <property type="entry name" value="Surface_antigen"/>
    <property type="match status" value="1"/>
</dbReference>
<reference evidence="3" key="2">
    <citation type="submission" date="2013-10" db="EMBL/GenBank/DDBJ databases">
        <authorList>
            <person name="Aslett M."/>
        </authorList>
    </citation>
    <scope>NUCLEOTIDE SEQUENCE [LARGE SCALE GENOMIC DNA]</scope>
    <source>
        <strain evidence="3">Houghton</strain>
    </source>
</reference>
<dbReference type="Proteomes" id="UP000030754">
    <property type="component" value="Unassembled WGS sequence"/>
</dbReference>
<dbReference type="InterPro" id="IPR021288">
    <property type="entry name" value="Surface_antigen"/>
</dbReference>
<dbReference type="VEuPathDB" id="ToxoDB:ENH_00027060"/>
<evidence type="ECO:0000256" key="2">
    <source>
        <dbReference type="SAM" id="SignalP"/>
    </source>
</evidence>
<dbReference type="AlphaFoldDB" id="U6MYY1"/>
<dbReference type="EMBL" id="HG723870">
    <property type="protein sequence ID" value="CDJ66915.1"/>
    <property type="molecule type" value="Genomic_DNA"/>
</dbReference>
<feature type="signal peptide" evidence="2">
    <location>
        <begin position="1"/>
        <end position="23"/>
    </location>
</feature>
<name>U6MYY1_9EIME</name>
<dbReference type="GeneID" id="25472874"/>
<evidence type="ECO:0000313" key="4">
    <source>
        <dbReference type="Proteomes" id="UP000030754"/>
    </source>
</evidence>
<organism evidence="3 4">
    <name type="scientific">Eimeria necatrix</name>
    <dbReference type="NCBI Taxonomy" id="51315"/>
    <lineage>
        <taxon>Eukaryota</taxon>
        <taxon>Sar</taxon>
        <taxon>Alveolata</taxon>
        <taxon>Apicomplexa</taxon>
        <taxon>Conoidasida</taxon>
        <taxon>Coccidia</taxon>
        <taxon>Eucoccidiorida</taxon>
        <taxon>Eimeriorina</taxon>
        <taxon>Eimeriidae</taxon>
        <taxon>Eimeria</taxon>
    </lineage>
</organism>
<keyword evidence="4" id="KW-1185">Reference proteome</keyword>
<protein>
    <submittedName>
        <fullName evidence="3">SAG family member</fullName>
    </submittedName>
</protein>
<evidence type="ECO:0000313" key="3">
    <source>
        <dbReference type="EMBL" id="CDJ66915.1"/>
    </source>
</evidence>
<accession>U6MYY1</accession>
<feature type="chain" id="PRO_5004676530" evidence="2">
    <location>
        <begin position="24"/>
        <end position="267"/>
    </location>
</feature>
<keyword evidence="2" id="KW-0732">Signal</keyword>
<dbReference type="RefSeq" id="XP_013435382.1">
    <property type="nucleotide sequence ID" value="XM_013579928.1"/>
</dbReference>
<reference evidence="3" key="1">
    <citation type="submission" date="2013-10" db="EMBL/GenBank/DDBJ databases">
        <title>Genomic analysis of the causative agents of coccidiosis in chickens.</title>
        <authorList>
            <person name="Reid A.J."/>
            <person name="Blake D."/>
            <person name="Billington K."/>
            <person name="Browne H."/>
            <person name="Dunn M."/>
            <person name="Hung S."/>
            <person name="Kawahara F."/>
            <person name="Miranda-Saavedra D."/>
            <person name="Mourier T."/>
            <person name="Nagra H."/>
            <person name="Otto T.D."/>
            <person name="Rawlings N."/>
            <person name="Sanchez A."/>
            <person name="Sanders M."/>
            <person name="Subramaniam C."/>
            <person name="Tay Y."/>
            <person name="Dear P."/>
            <person name="Doerig C."/>
            <person name="Gruber A."/>
            <person name="Parkinson J."/>
            <person name="Shirley M."/>
            <person name="Wan K.L."/>
            <person name="Berriman M."/>
            <person name="Tomley F."/>
            <person name="Pain A."/>
        </authorList>
    </citation>
    <scope>NUCLEOTIDE SEQUENCE [LARGE SCALE GENOMIC DNA]</scope>
    <source>
        <strain evidence="3">Houghton</strain>
    </source>
</reference>
<proteinExistence type="predicted"/>
<evidence type="ECO:0000256" key="1">
    <source>
        <dbReference type="SAM" id="MobiDB-lite"/>
    </source>
</evidence>
<gene>
    <name evidence="3" type="ORF">ENH_00027060</name>
</gene>